<dbReference type="EMBL" id="CAMXCT030001141">
    <property type="protein sequence ID" value="CAL4774495.1"/>
    <property type="molecule type" value="Genomic_DNA"/>
</dbReference>
<organism evidence="1">
    <name type="scientific">Cladocopium goreaui</name>
    <dbReference type="NCBI Taxonomy" id="2562237"/>
    <lineage>
        <taxon>Eukaryota</taxon>
        <taxon>Sar</taxon>
        <taxon>Alveolata</taxon>
        <taxon>Dinophyceae</taxon>
        <taxon>Suessiales</taxon>
        <taxon>Symbiodiniaceae</taxon>
        <taxon>Cladocopium</taxon>
    </lineage>
</organism>
<dbReference type="Proteomes" id="UP001152797">
    <property type="component" value="Unassembled WGS sequence"/>
</dbReference>
<dbReference type="EMBL" id="CAMXCT010001141">
    <property type="protein sequence ID" value="CAI3987183.1"/>
    <property type="molecule type" value="Genomic_DNA"/>
</dbReference>
<reference evidence="2 3" key="2">
    <citation type="submission" date="2024-05" db="EMBL/GenBank/DDBJ databases">
        <authorList>
            <person name="Chen Y."/>
            <person name="Shah S."/>
            <person name="Dougan E. K."/>
            <person name="Thang M."/>
            <person name="Chan C."/>
        </authorList>
    </citation>
    <scope>NUCLEOTIDE SEQUENCE [LARGE SCALE GENOMIC DNA]</scope>
</reference>
<accession>A0A9P1FSX0</accession>
<dbReference type="EMBL" id="CAMXCT020001141">
    <property type="protein sequence ID" value="CAL1140558.1"/>
    <property type="molecule type" value="Genomic_DNA"/>
</dbReference>
<keyword evidence="3" id="KW-1185">Reference proteome</keyword>
<evidence type="ECO:0000313" key="1">
    <source>
        <dbReference type="EMBL" id="CAI3987183.1"/>
    </source>
</evidence>
<evidence type="ECO:0000313" key="3">
    <source>
        <dbReference type="Proteomes" id="UP001152797"/>
    </source>
</evidence>
<reference evidence="1" key="1">
    <citation type="submission" date="2022-10" db="EMBL/GenBank/DDBJ databases">
        <authorList>
            <person name="Chen Y."/>
            <person name="Dougan E. K."/>
            <person name="Chan C."/>
            <person name="Rhodes N."/>
            <person name="Thang M."/>
        </authorList>
    </citation>
    <scope>NUCLEOTIDE SEQUENCE</scope>
</reference>
<dbReference type="AlphaFoldDB" id="A0A9P1FSX0"/>
<evidence type="ECO:0000313" key="2">
    <source>
        <dbReference type="EMBL" id="CAL4774495.1"/>
    </source>
</evidence>
<gene>
    <name evidence="1" type="ORF">C1SCF055_LOCUS14475</name>
</gene>
<sequence>MATNANQSQKLDMLMRRLYAIGAPKAGMKVCALLLVITCMGGGWILEQPRSSQLIWLPRVRATFRMLPKVFQASWWMALYGGLTPKRHIAYSNTKTIQLLDLGVLLKEVREKLSKHGCQSTRSYQNKGKKVFAGTQFLKQTQTYPPRFAKRVTKYYKRFCTQGNGHFPPEADDGVLTSFQILALLQEQTENDLWLDAQLMESFMYLRGSKSLELGELRQVLPSSIPLP</sequence>
<comment type="caution">
    <text evidence="1">The sequence shown here is derived from an EMBL/GenBank/DDBJ whole genome shotgun (WGS) entry which is preliminary data.</text>
</comment>
<proteinExistence type="predicted"/>
<protein>
    <submittedName>
        <fullName evidence="1">Uncharacterized protein</fullName>
    </submittedName>
</protein>
<name>A0A9P1FSX0_9DINO</name>